<name>A0A1T4XWN2_9GAMM</name>
<proteinExistence type="predicted"/>
<protein>
    <submittedName>
        <fullName evidence="1">Uncharacterized protein</fullName>
    </submittedName>
</protein>
<dbReference type="Proteomes" id="UP000190460">
    <property type="component" value="Unassembled WGS sequence"/>
</dbReference>
<evidence type="ECO:0000313" key="1">
    <source>
        <dbReference type="EMBL" id="SKA93989.1"/>
    </source>
</evidence>
<reference evidence="1 2" key="1">
    <citation type="submission" date="2017-02" db="EMBL/GenBank/DDBJ databases">
        <authorList>
            <person name="Peterson S.W."/>
        </authorList>
    </citation>
    <scope>NUCLEOTIDE SEQUENCE [LARGE SCALE GENOMIC DNA]</scope>
    <source>
        <strain evidence="1 2">ATCC 49788</strain>
    </source>
</reference>
<dbReference type="EMBL" id="FUYB01000025">
    <property type="protein sequence ID" value="SKA93989.1"/>
    <property type="molecule type" value="Genomic_DNA"/>
</dbReference>
<gene>
    <name evidence="1" type="ORF">SAMN02745130_03614</name>
</gene>
<accession>A0A1T4XWN2</accession>
<organism evidence="1 2">
    <name type="scientific">Thiothrix eikelboomii</name>
    <dbReference type="NCBI Taxonomy" id="92487"/>
    <lineage>
        <taxon>Bacteria</taxon>
        <taxon>Pseudomonadati</taxon>
        <taxon>Pseudomonadota</taxon>
        <taxon>Gammaproteobacteria</taxon>
        <taxon>Thiotrichales</taxon>
        <taxon>Thiotrichaceae</taxon>
        <taxon>Thiothrix</taxon>
    </lineage>
</organism>
<evidence type="ECO:0000313" key="2">
    <source>
        <dbReference type="Proteomes" id="UP000190460"/>
    </source>
</evidence>
<sequence>MAMLSLTQTSKLNFYPIDSKFIAGSKVCSFTTTIPQATKKSP</sequence>
<dbReference type="AlphaFoldDB" id="A0A1T4XWN2"/>
<keyword evidence="2" id="KW-1185">Reference proteome</keyword>